<proteinExistence type="predicted"/>
<dbReference type="KEGG" id="srd:SD10_15965"/>
<dbReference type="PATRIC" id="fig|1379870.5.peg.3469"/>
<dbReference type="HOGENOM" id="CLU_1703150_0_0_10"/>
<evidence type="ECO:0000313" key="1">
    <source>
        <dbReference type="EMBL" id="AKD56170.1"/>
    </source>
</evidence>
<accession>A0A0E3ZX72</accession>
<dbReference type="Proteomes" id="UP000033054">
    <property type="component" value="Chromosome"/>
</dbReference>
<gene>
    <name evidence="1" type="ORF">SD10_15965</name>
</gene>
<sequence>MLLLWPAVKAQPVAFEGANTIVITTDLADKEAYLTISQVLTEQNMPIEVASTCLRIRVPLKSVQYSTSAEPILIGQLSVHAGLVKLTGIVQEAPSGRNNTGLASSKVIPASYQKERSKSTLPRLGFLYLSDLAKKLHPALHGVISYKVQPEPMD</sequence>
<reference evidence="1 2" key="1">
    <citation type="journal article" date="2014" name="Curr. Microbiol.">
        <title>Spirosoma radiotolerans sp. nov., a gamma-radiation-resistant bacterium isolated from gamma ray-irradiated soil.</title>
        <authorList>
            <person name="Lee J.J."/>
            <person name="Srinivasan S."/>
            <person name="Lim S."/>
            <person name="Joe M."/>
            <person name="Im S."/>
            <person name="Bae S.I."/>
            <person name="Park K.R."/>
            <person name="Han J.H."/>
            <person name="Park S.H."/>
            <person name="Joo B.M."/>
            <person name="Park S.J."/>
            <person name="Kim M.K."/>
        </authorList>
    </citation>
    <scope>NUCLEOTIDE SEQUENCE [LARGE SCALE GENOMIC DNA]</scope>
    <source>
        <strain evidence="1 2">DG5A</strain>
    </source>
</reference>
<name>A0A0E3ZX72_9BACT</name>
<evidence type="ECO:0000313" key="2">
    <source>
        <dbReference type="Proteomes" id="UP000033054"/>
    </source>
</evidence>
<organism evidence="1 2">
    <name type="scientific">Spirosoma radiotolerans</name>
    <dbReference type="NCBI Taxonomy" id="1379870"/>
    <lineage>
        <taxon>Bacteria</taxon>
        <taxon>Pseudomonadati</taxon>
        <taxon>Bacteroidota</taxon>
        <taxon>Cytophagia</taxon>
        <taxon>Cytophagales</taxon>
        <taxon>Cytophagaceae</taxon>
        <taxon>Spirosoma</taxon>
    </lineage>
</organism>
<keyword evidence="2" id="KW-1185">Reference proteome</keyword>
<dbReference type="EMBL" id="CP010429">
    <property type="protein sequence ID" value="AKD56170.1"/>
    <property type="molecule type" value="Genomic_DNA"/>
</dbReference>
<dbReference type="AlphaFoldDB" id="A0A0E3ZX72"/>
<protein>
    <submittedName>
        <fullName evidence="1">Uncharacterized protein</fullName>
    </submittedName>
</protein>